<dbReference type="GO" id="GO:0004222">
    <property type="term" value="F:metalloendopeptidase activity"/>
    <property type="evidence" value="ECO:0007669"/>
    <property type="project" value="InterPro"/>
</dbReference>
<proteinExistence type="predicted"/>
<dbReference type="Pfam" id="PF02163">
    <property type="entry name" value="Peptidase_M50"/>
    <property type="match status" value="1"/>
</dbReference>
<dbReference type="InterPro" id="IPR036034">
    <property type="entry name" value="PDZ_sf"/>
</dbReference>
<dbReference type="InterPro" id="IPR008915">
    <property type="entry name" value="Peptidase_M50"/>
</dbReference>
<dbReference type="GO" id="GO:0031293">
    <property type="term" value="P:membrane protein intracellular domain proteolysis"/>
    <property type="evidence" value="ECO:0007669"/>
    <property type="project" value="TreeGrafter"/>
</dbReference>
<keyword evidence="7" id="KW-0645">Protease</keyword>
<dbReference type="GO" id="GO:0012505">
    <property type="term" value="C:endomembrane system"/>
    <property type="evidence" value="ECO:0007669"/>
    <property type="project" value="UniProtKB-SubCell"/>
</dbReference>
<keyword evidence="3 5" id="KW-1133">Transmembrane helix</keyword>
<evidence type="ECO:0000256" key="5">
    <source>
        <dbReference type="SAM" id="Phobius"/>
    </source>
</evidence>
<dbReference type="RefSeq" id="WP_112149753.1">
    <property type="nucleotide sequence ID" value="NZ_NGJK01000091.1"/>
</dbReference>
<accession>A0A328Q0G8</accession>
<dbReference type="GO" id="GO:0005737">
    <property type="term" value="C:cytoplasm"/>
    <property type="evidence" value="ECO:0007669"/>
    <property type="project" value="TreeGrafter"/>
</dbReference>
<name>A0A328Q0G8_9EURY</name>
<feature type="domain" description="Peptidase M50" evidence="6">
    <location>
        <begin position="112"/>
        <end position="356"/>
    </location>
</feature>
<dbReference type="PRINTS" id="PR01000">
    <property type="entry name" value="SREBPS2PTASE"/>
</dbReference>
<dbReference type="EMBL" id="NGJK01000091">
    <property type="protein sequence ID" value="RAP02454.1"/>
    <property type="molecule type" value="Genomic_DNA"/>
</dbReference>
<keyword evidence="2 5" id="KW-0812">Transmembrane</keyword>
<feature type="transmembrane region" description="Helical" evidence="5">
    <location>
        <begin position="6"/>
        <end position="21"/>
    </location>
</feature>
<comment type="caution">
    <text evidence="7">The sequence shown here is derived from an EMBL/GenBank/DDBJ whole genome shotgun (WGS) entry which is preliminary data.</text>
</comment>
<evidence type="ECO:0000256" key="1">
    <source>
        <dbReference type="ARBA" id="ARBA00004127"/>
    </source>
</evidence>
<evidence type="ECO:0000259" key="6">
    <source>
        <dbReference type="Pfam" id="PF02163"/>
    </source>
</evidence>
<keyword evidence="4 5" id="KW-0472">Membrane</keyword>
<dbReference type="CDD" id="cd06159">
    <property type="entry name" value="S2P-M50_PDZ_Arch"/>
    <property type="match status" value="1"/>
</dbReference>
<comment type="subcellular location">
    <subcellularLocation>
        <location evidence="1">Endomembrane system</location>
        <topology evidence="1">Multi-pass membrane protein</topology>
    </subcellularLocation>
</comment>
<evidence type="ECO:0000256" key="2">
    <source>
        <dbReference type="ARBA" id="ARBA00022692"/>
    </source>
</evidence>
<dbReference type="InterPro" id="IPR001193">
    <property type="entry name" value="MBTPS2"/>
</dbReference>
<feature type="transmembrane region" description="Helical" evidence="5">
    <location>
        <begin position="135"/>
        <end position="154"/>
    </location>
</feature>
<dbReference type="SUPFAM" id="SSF50156">
    <property type="entry name" value="PDZ domain-like"/>
    <property type="match status" value="1"/>
</dbReference>
<dbReference type="Gene3D" id="2.30.42.10">
    <property type="match status" value="1"/>
</dbReference>
<evidence type="ECO:0000256" key="4">
    <source>
        <dbReference type="ARBA" id="ARBA00023136"/>
    </source>
</evidence>
<feature type="transmembrane region" description="Helical" evidence="5">
    <location>
        <begin position="174"/>
        <end position="199"/>
    </location>
</feature>
<organism evidence="7 8">
    <name type="scientific">Methanosphaera stadtmanae</name>
    <dbReference type="NCBI Taxonomy" id="2317"/>
    <lineage>
        <taxon>Archaea</taxon>
        <taxon>Methanobacteriati</taxon>
        <taxon>Methanobacteriota</taxon>
        <taxon>Methanomada group</taxon>
        <taxon>Methanobacteria</taxon>
        <taxon>Methanobacteriales</taxon>
        <taxon>Methanobacteriaceae</taxon>
        <taxon>Methanosphaera</taxon>
    </lineage>
</organism>
<reference evidence="7 8" key="1">
    <citation type="submission" date="2017-05" db="EMBL/GenBank/DDBJ databases">
        <title>Host range expansion of the Methanosphaera genus to humans and monogastric animals involves recent and extensive reduction in genome content.</title>
        <authorList>
            <person name="Hoedt E.C."/>
            <person name="Volmer J.G."/>
            <person name="Parks D.H."/>
            <person name="Rosewarne C.P."/>
            <person name="Denman S.E."/>
            <person name="Mcsweeney C.S."/>
            <person name="O Cuiv P."/>
            <person name="Hugenholtz P."/>
            <person name="Tyson G.W."/>
            <person name="Morrison M."/>
        </authorList>
    </citation>
    <scope>NUCLEOTIDE SEQUENCE [LARGE SCALE GENOMIC DNA]</scope>
    <source>
        <strain evidence="7 8">PA5</strain>
    </source>
</reference>
<dbReference type="CDD" id="cd10823">
    <property type="entry name" value="cpPDZ_RseP_YlbL-like_arch"/>
    <property type="match status" value="1"/>
</dbReference>
<feature type="transmembrane region" description="Helical" evidence="5">
    <location>
        <begin position="404"/>
        <end position="426"/>
    </location>
</feature>
<feature type="transmembrane region" description="Helical" evidence="5">
    <location>
        <begin position="58"/>
        <end position="85"/>
    </location>
</feature>
<dbReference type="AlphaFoldDB" id="A0A328Q0G8"/>
<sequence length="429" mass="47727">MNVLWYYAIGFIVVWILAFLLKDKFNITMEGIVLMLKTERLKGVLDRIANRCPRLWKAYLNIGMPIGIFFLILMVITLIWSLQLMFKTPTVSLILPGVDIPGSPIYIPFTTGLVALATVLVIHEGGHGILARVEGISIDSVGLLLLAIIPGAFVEPNPDELERANGISKLRVYFAGPMFNLGLCLIALVITAGIGGFLASENIYTTDGMEISSVVAGSPSQSILSEGMVIHKINGDVVTNTSSYTRALSGMHIGDNLSITTDTGTYNITASQSPNNSSKSYIGIRAKQHEIIEPVAKKKYGTLLPLVLSKLEEIFYLIFFLNFAVGTFNLLPMKPLDGGLILEEILKMKIRPDRRLEFNQTLNKYTKFLPGCIRCWISRRFNWILNFISHHELNDNTVEHITRYISSLFIVILVVLIIYGMVPGILKMF</sequence>
<evidence type="ECO:0000313" key="7">
    <source>
        <dbReference type="EMBL" id="RAP02454.1"/>
    </source>
</evidence>
<feature type="transmembrane region" description="Helical" evidence="5">
    <location>
        <begin position="105"/>
        <end position="123"/>
    </location>
</feature>
<evidence type="ECO:0000313" key="8">
    <source>
        <dbReference type="Proteomes" id="UP000248557"/>
    </source>
</evidence>
<dbReference type="PANTHER" id="PTHR13325">
    <property type="entry name" value="PROTEASE M50 MEMBRANE-BOUND TRANSCRIPTION FACTOR SITE 2 PROTEASE"/>
    <property type="match status" value="1"/>
</dbReference>
<evidence type="ECO:0000256" key="3">
    <source>
        <dbReference type="ARBA" id="ARBA00022989"/>
    </source>
</evidence>
<dbReference type="GO" id="GO:0016020">
    <property type="term" value="C:membrane"/>
    <property type="evidence" value="ECO:0007669"/>
    <property type="project" value="InterPro"/>
</dbReference>
<dbReference type="PANTHER" id="PTHR13325:SF3">
    <property type="entry name" value="MEMBRANE-BOUND TRANSCRIPTION FACTOR SITE-2 PROTEASE"/>
    <property type="match status" value="1"/>
</dbReference>
<keyword evidence="7" id="KW-0378">Hydrolase</keyword>
<gene>
    <name evidence="7" type="ORF">CA615_07325</name>
</gene>
<protein>
    <submittedName>
        <fullName evidence="7">Membrane-associated Zn-dependent protease</fullName>
    </submittedName>
</protein>
<dbReference type="Proteomes" id="UP000248557">
    <property type="component" value="Unassembled WGS sequence"/>
</dbReference>